<sequence length="205" mass="22054">MSERRPRKDALRNRAAVFTAADALFADCQSPDSVTMADIAVAAGVGKATLFRAFGDRTGLIRALYAARLEPVRTAVEQGPPPLGPDAEPLVRVPALLDAVLCLKLDNRHLALALEQTGSDSPYGAEYYAWCHTLLRTLLERIPGLPESDFTAHALLAATRADLVEHLAGEQGLPRDEMRARLAGFTARILGAEGTQGHQDTQESS</sequence>
<dbReference type="PANTHER" id="PTHR30055:SF209">
    <property type="entry name" value="POSSIBLE TRANSCRIPTIONAL REGULATORY PROTEIN (PROBABLY TETR-FAMILY)"/>
    <property type="match status" value="1"/>
</dbReference>
<dbReference type="InterPro" id="IPR001647">
    <property type="entry name" value="HTH_TetR"/>
</dbReference>
<proteinExistence type="predicted"/>
<comment type="caution">
    <text evidence="4">The sequence shown here is derived from an EMBL/GenBank/DDBJ whole genome shotgun (WGS) entry which is preliminary data.</text>
</comment>
<evidence type="ECO:0000259" key="3">
    <source>
        <dbReference type="PROSITE" id="PS50977"/>
    </source>
</evidence>
<dbReference type="GO" id="GO:0003700">
    <property type="term" value="F:DNA-binding transcription factor activity"/>
    <property type="evidence" value="ECO:0007669"/>
    <property type="project" value="TreeGrafter"/>
</dbReference>
<feature type="DNA-binding region" description="H-T-H motif" evidence="2">
    <location>
        <begin position="35"/>
        <end position="54"/>
    </location>
</feature>
<dbReference type="Proteomes" id="UP000655443">
    <property type="component" value="Unassembled WGS sequence"/>
</dbReference>
<dbReference type="InterPro" id="IPR050109">
    <property type="entry name" value="HTH-type_TetR-like_transc_reg"/>
</dbReference>
<reference evidence="4" key="2">
    <citation type="submission" date="2020-09" db="EMBL/GenBank/DDBJ databases">
        <authorList>
            <person name="Sun Q."/>
            <person name="Ohkuma M."/>
        </authorList>
    </citation>
    <scope>NUCLEOTIDE SEQUENCE</scope>
    <source>
        <strain evidence="4">JCM 4714</strain>
    </source>
</reference>
<dbReference type="SUPFAM" id="SSF46689">
    <property type="entry name" value="Homeodomain-like"/>
    <property type="match status" value="1"/>
</dbReference>
<organism evidence="4 5">
    <name type="scientific">Streptomyces alanosinicus</name>
    <dbReference type="NCBI Taxonomy" id="68171"/>
    <lineage>
        <taxon>Bacteria</taxon>
        <taxon>Bacillati</taxon>
        <taxon>Actinomycetota</taxon>
        <taxon>Actinomycetes</taxon>
        <taxon>Kitasatosporales</taxon>
        <taxon>Streptomycetaceae</taxon>
        <taxon>Streptomyces</taxon>
    </lineage>
</organism>
<dbReference type="RefSeq" id="WP_189953055.1">
    <property type="nucleotide sequence ID" value="NZ_BMVG01000006.1"/>
</dbReference>
<dbReference type="InterPro" id="IPR009057">
    <property type="entry name" value="Homeodomain-like_sf"/>
</dbReference>
<feature type="domain" description="HTH tetR-type" evidence="3">
    <location>
        <begin position="11"/>
        <end position="72"/>
    </location>
</feature>
<evidence type="ECO:0000256" key="2">
    <source>
        <dbReference type="PROSITE-ProRule" id="PRU00335"/>
    </source>
</evidence>
<dbReference type="PANTHER" id="PTHR30055">
    <property type="entry name" value="HTH-TYPE TRANSCRIPTIONAL REGULATOR RUTR"/>
    <property type="match status" value="1"/>
</dbReference>
<dbReference type="Pfam" id="PF00440">
    <property type="entry name" value="TetR_N"/>
    <property type="match status" value="1"/>
</dbReference>
<keyword evidence="1 2" id="KW-0238">DNA-binding</keyword>
<dbReference type="PROSITE" id="PS50977">
    <property type="entry name" value="HTH_TETR_2"/>
    <property type="match status" value="1"/>
</dbReference>
<gene>
    <name evidence="4" type="ORF">GCM10010339_33400</name>
</gene>
<protein>
    <submittedName>
        <fullName evidence="4">TetR family transcriptional regulator</fullName>
    </submittedName>
</protein>
<dbReference type="Gene3D" id="1.10.357.10">
    <property type="entry name" value="Tetracycline Repressor, domain 2"/>
    <property type="match status" value="1"/>
</dbReference>
<evidence type="ECO:0000313" key="4">
    <source>
        <dbReference type="EMBL" id="GHE03933.1"/>
    </source>
</evidence>
<evidence type="ECO:0000313" key="5">
    <source>
        <dbReference type="Proteomes" id="UP000655443"/>
    </source>
</evidence>
<keyword evidence="5" id="KW-1185">Reference proteome</keyword>
<reference evidence="4" key="1">
    <citation type="journal article" date="2014" name="Int. J. Syst. Evol. Microbiol.">
        <title>Complete genome sequence of Corynebacterium casei LMG S-19264T (=DSM 44701T), isolated from a smear-ripened cheese.</title>
        <authorList>
            <consortium name="US DOE Joint Genome Institute (JGI-PGF)"/>
            <person name="Walter F."/>
            <person name="Albersmeier A."/>
            <person name="Kalinowski J."/>
            <person name="Ruckert C."/>
        </authorList>
    </citation>
    <scope>NUCLEOTIDE SEQUENCE</scope>
    <source>
        <strain evidence="4">JCM 4714</strain>
    </source>
</reference>
<name>A0A918YJ19_9ACTN</name>
<evidence type="ECO:0000256" key="1">
    <source>
        <dbReference type="ARBA" id="ARBA00023125"/>
    </source>
</evidence>
<accession>A0A918YJ19</accession>
<dbReference type="AlphaFoldDB" id="A0A918YJ19"/>
<dbReference type="EMBL" id="BMVG01000006">
    <property type="protein sequence ID" value="GHE03933.1"/>
    <property type="molecule type" value="Genomic_DNA"/>
</dbReference>
<dbReference type="GO" id="GO:0000976">
    <property type="term" value="F:transcription cis-regulatory region binding"/>
    <property type="evidence" value="ECO:0007669"/>
    <property type="project" value="TreeGrafter"/>
</dbReference>